<dbReference type="Gene3D" id="3.40.50.300">
    <property type="entry name" value="P-loop containing nucleotide triphosphate hydrolases"/>
    <property type="match status" value="1"/>
</dbReference>
<dbReference type="InterPro" id="IPR007694">
    <property type="entry name" value="DNA_helicase_DnaB-like_C"/>
</dbReference>
<dbReference type="GO" id="GO:0006260">
    <property type="term" value="P:DNA replication"/>
    <property type="evidence" value="ECO:0007669"/>
    <property type="project" value="InterPro"/>
</dbReference>
<dbReference type="STRING" id="99656.SAMN05421659_10128"/>
<evidence type="ECO:0000313" key="3">
    <source>
        <dbReference type="Proteomes" id="UP000199701"/>
    </source>
</evidence>
<dbReference type="EMBL" id="FOJI01000001">
    <property type="protein sequence ID" value="SEV81608.1"/>
    <property type="molecule type" value="Genomic_DNA"/>
</dbReference>
<keyword evidence="3" id="KW-1185">Reference proteome</keyword>
<proteinExistence type="predicted"/>
<dbReference type="Pfam" id="PF13481">
    <property type="entry name" value="AAA_25"/>
    <property type="match status" value="1"/>
</dbReference>
<dbReference type="RefSeq" id="WP_092449350.1">
    <property type="nucleotide sequence ID" value="NZ_FOJI01000001.1"/>
</dbReference>
<dbReference type="OrthoDB" id="1634483at2"/>
<dbReference type="Proteomes" id="UP000199701">
    <property type="component" value="Unassembled WGS sequence"/>
</dbReference>
<accession>A0A1I0LZT1</accession>
<dbReference type="GO" id="GO:0043139">
    <property type="term" value="F:5'-3' DNA helicase activity"/>
    <property type="evidence" value="ECO:0007669"/>
    <property type="project" value="InterPro"/>
</dbReference>
<evidence type="ECO:0000313" key="2">
    <source>
        <dbReference type="EMBL" id="SEV81608.1"/>
    </source>
</evidence>
<dbReference type="PANTHER" id="PTHR12873:SF6">
    <property type="entry name" value="TOPRIM DOMAIN-CONTAINING PROTEIN"/>
    <property type="match status" value="1"/>
</dbReference>
<dbReference type="GO" id="GO:0003697">
    <property type="term" value="F:single-stranded DNA binding"/>
    <property type="evidence" value="ECO:0007669"/>
    <property type="project" value="InterPro"/>
</dbReference>
<evidence type="ECO:0000259" key="1">
    <source>
        <dbReference type="PROSITE" id="PS51199"/>
    </source>
</evidence>
<sequence length="378" mass="42630">MEAETKGVVIKTEKTLIDEEIARVNRELNELGDTGQEFASSAKQGKRNNVDLSKELNLQATPQLIEEPVFLTPTQIKTVKRDLSQVIKSGIHLLDKRIMGFNKGELSVWSGSNGSGKSSILSQLAIESIENNFKVALYSGELRADRVLNWVQLQAAGIKNVTGTKYENFYTVPEGIRAKINEWLESSLYIYNNDYGARVENVLKAVTDSIEKFKIDVVIIDNLMSLDLTGVTGEKYDKQTNLVIALSQLAKKKNIHIHFVAHPRKSLGFLRKQDISGTADITNLADNVFLIHRCNTDFKKGIMEHLGVNKDNLLLKFDNVIEVAKNRDLGIADEFIGAYYEKESKRFLNSIGEEKHYFWERDKNGFIGADNTEIPFKN</sequence>
<dbReference type="PROSITE" id="PS51199">
    <property type="entry name" value="SF4_HELICASE"/>
    <property type="match status" value="1"/>
</dbReference>
<dbReference type="AlphaFoldDB" id="A0A1I0LZT1"/>
<organism evidence="2 3">
    <name type="scientific">[Clostridium] fimetarium</name>
    <dbReference type="NCBI Taxonomy" id="99656"/>
    <lineage>
        <taxon>Bacteria</taxon>
        <taxon>Bacillati</taxon>
        <taxon>Bacillota</taxon>
        <taxon>Clostridia</taxon>
        <taxon>Lachnospirales</taxon>
        <taxon>Lachnospiraceae</taxon>
    </lineage>
</organism>
<gene>
    <name evidence="2" type="ORF">SAMN05421659_10128</name>
</gene>
<feature type="domain" description="SF4 helicase" evidence="1">
    <location>
        <begin position="80"/>
        <end position="354"/>
    </location>
</feature>
<name>A0A1I0LZT1_9FIRM</name>
<dbReference type="SUPFAM" id="SSF52540">
    <property type="entry name" value="P-loop containing nucleoside triphosphate hydrolases"/>
    <property type="match status" value="1"/>
</dbReference>
<reference evidence="2 3" key="1">
    <citation type="submission" date="2016-10" db="EMBL/GenBank/DDBJ databases">
        <authorList>
            <person name="de Groot N.N."/>
        </authorList>
    </citation>
    <scope>NUCLEOTIDE SEQUENCE [LARGE SCALE GENOMIC DNA]</scope>
    <source>
        <strain evidence="2 3">DSM 9179</strain>
    </source>
</reference>
<dbReference type="GO" id="GO:0005524">
    <property type="term" value="F:ATP binding"/>
    <property type="evidence" value="ECO:0007669"/>
    <property type="project" value="InterPro"/>
</dbReference>
<dbReference type="InterPro" id="IPR027032">
    <property type="entry name" value="Twinkle-like"/>
</dbReference>
<dbReference type="PANTHER" id="PTHR12873">
    <property type="entry name" value="T7-LIKE MITOCHONDRIAL DNA HELICASE"/>
    <property type="match status" value="1"/>
</dbReference>
<protein>
    <submittedName>
        <fullName evidence="2">Twinkle protein</fullName>
    </submittedName>
</protein>
<dbReference type="InterPro" id="IPR027417">
    <property type="entry name" value="P-loop_NTPase"/>
</dbReference>